<dbReference type="RefSeq" id="WP_121121660.1">
    <property type="nucleotide sequence ID" value="NZ_CP016604.1"/>
</dbReference>
<reference evidence="1 2" key="1">
    <citation type="submission" date="2018-10" db="EMBL/GenBank/DDBJ databases">
        <title>Genomic Encyclopedia of Type Strains, Phase IV (KMG-IV): sequencing the most valuable type-strain genomes for metagenomic binning, comparative biology and taxonomic classification.</title>
        <authorList>
            <person name="Goeker M."/>
        </authorList>
    </citation>
    <scope>NUCLEOTIDE SEQUENCE [LARGE SCALE GENOMIC DNA]</scope>
    <source>
        <strain evidence="1 2">DSM 23800</strain>
    </source>
</reference>
<organism evidence="1 2">
    <name type="scientific">Otariodibacter oris</name>
    <dbReference type="NCBI Taxonomy" id="1032623"/>
    <lineage>
        <taxon>Bacteria</taxon>
        <taxon>Pseudomonadati</taxon>
        <taxon>Pseudomonadota</taxon>
        <taxon>Gammaproteobacteria</taxon>
        <taxon>Pasteurellales</taxon>
        <taxon>Pasteurellaceae</taxon>
        <taxon>Otariodibacter</taxon>
    </lineage>
</organism>
<keyword evidence="2" id="KW-1185">Reference proteome</keyword>
<name>A0A420XJA9_9PAST</name>
<protein>
    <recommendedName>
        <fullName evidence="3">Tail assembly chaperone E/41/14-like protein</fullName>
    </recommendedName>
</protein>
<gene>
    <name evidence="1" type="ORF">DES31_0505</name>
</gene>
<dbReference type="EMBL" id="RBJC01000004">
    <property type="protein sequence ID" value="RKR77180.1"/>
    <property type="molecule type" value="Genomic_DNA"/>
</dbReference>
<dbReference type="OrthoDB" id="5684660at2"/>
<dbReference type="AlphaFoldDB" id="A0A420XJA9"/>
<dbReference type="Proteomes" id="UP000280099">
    <property type="component" value="Unassembled WGS sequence"/>
</dbReference>
<proteinExistence type="predicted"/>
<evidence type="ECO:0008006" key="3">
    <source>
        <dbReference type="Google" id="ProtNLM"/>
    </source>
</evidence>
<sequence length="116" mass="13095">MQLTSSGQLLLGVYYQDELHYDFSVSLLTIGREIQALDMLESLNIDRNDIKSRPLIDMAYLAQQLNIEGIPAEELTPQFLLDNLTTDDYDLVLAQIGDLRKKRQGAGENLAPKEKV</sequence>
<accession>A0A420XJA9</accession>
<evidence type="ECO:0000313" key="1">
    <source>
        <dbReference type="EMBL" id="RKR77180.1"/>
    </source>
</evidence>
<comment type="caution">
    <text evidence="1">The sequence shown here is derived from an EMBL/GenBank/DDBJ whole genome shotgun (WGS) entry which is preliminary data.</text>
</comment>
<evidence type="ECO:0000313" key="2">
    <source>
        <dbReference type="Proteomes" id="UP000280099"/>
    </source>
</evidence>